<dbReference type="HOGENOM" id="CLU_2161777_0_0_1"/>
<evidence type="ECO:0000313" key="3">
    <source>
        <dbReference type="Proteomes" id="UP000017836"/>
    </source>
</evidence>
<gene>
    <name evidence="2" type="ORF">AMTR_s00009p00120180</name>
</gene>
<evidence type="ECO:0000256" key="1">
    <source>
        <dbReference type="SAM" id="MobiDB-lite"/>
    </source>
</evidence>
<dbReference type="Gramene" id="ERM94872">
    <property type="protein sequence ID" value="ERM94872"/>
    <property type="gene ID" value="AMTR_s00009p00120180"/>
</dbReference>
<dbReference type="AlphaFoldDB" id="W1NGF0"/>
<feature type="region of interest" description="Disordered" evidence="1">
    <location>
        <begin position="28"/>
        <end position="89"/>
    </location>
</feature>
<reference evidence="3" key="1">
    <citation type="journal article" date="2013" name="Science">
        <title>The Amborella genome and the evolution of flowering plants.</title>
        <authorList>
            <consortium name="Amborella Genome Project"/>
        </authorList>
    </citation>
    <scope>NUCLEOTIDE SEQUENCE [LARGE SCALE GENOMIC DNA]</scope>
</reference>
<evidence type="ECO:0000313" key="2">
    <source>
        <dbReference type="EMBL" id="ERM94872.1"/>
    </source>
</evidence>
<accession>W1NGF0</accession>
<sequence>MRPAMLSMMQEEDNNAVNDARGRQLLDSKSVEQASKVQEKSAFNLPNDQGNSNESNQPNYISGAAVDEGNDNGDTVENDPYNHYRGSTIDNHHQVTIDDFRRMNPDLRSHP</sequence>
<name>W1NGF0_AMBTC</name>
<feature type="compositionally biased region" description="Acidic residues" evidence="1">
    <location>
        <begin position="68"/>
        <end position="77"/>
    </location>
</feature>
<dbReference type="EMBL" id="KI397501">
    <property type="protein sequence ID" value="ERM94872.1"/>
    <property type="molecule type" value="Genomic_DNA"/>
</dbReference>
<proteinExistence type="predicted"/>
<organism evidence="2 3">
    <name type="scientific">Amborella trichopoda</name>
    <dbReference type="NCBI Taxonomy" id="13333"/>
    <lineage>
        <taxon>Eukaryota</taxon>
        <taxon>Viridiplantae</taxon>
        <taxon>Streptophyta</taxon>
        <taxon>Embryophyta</taxon>
        <taxon>Tracheophyta</taxon>
        <taxon>Spermatophyta</taxon>
        <taxon>Magnoliopsida</taxon>
        <taxon>Amborellales</taxon>
        <taxon>Amborellaceae</taxon>
        <taxon>Amborella</taxon>
    </lineage>
</organism>
<feature type="region of interest" description="Disordered" evidence="1">
    <location>
        <begin position="1"/>
        <end position="20"/>
    </location>
</feature>
<keyword evidence="3" id="KW-1185">Reference proteome</keyword>
<feature type="compositionally biased region" description="Polar residues" evidence="1">
    <location>
        <begin position="44"/>
        <end position="60"/>
    </location>
</feature>
<protein>
    <submittedName>
        <fullName evidence="2">Uncharacterized protein</fullName>
    </submittedName>
</protein>
<dbReference type="Proteomes" id="UP000017836">
    <property type="component" value="Unassembled WGS sequence"/>
</dbReference>